<accession>A0A2A9D232</accession>
<protein>
    <submittedName>
        <fullName evidence="2">Mycothiol system anti-sigma-R factor</fullName>
    </submittedName>
</protein>
<dbReference type="AlphaFoldDB" id="A0A2A9D232"/>
<dbReference type="Pfam" id="PF13490">
    <property type="entry name" value="zf-HC2"/>
    <property type="match status" value="1"/>
</dbReference>
<dbReference type="Proteomes" id="UP000224915">
    <property type="component" value="Unassembled WGS sequence"/>
</dbReference>
<evidence type="ECO:0000313" key="3">
    <source>
        <dbReference type="Proteomes" id="UP000224915"/>
    </source>
</evidence>
<dbReference type="InterPro" id="IPR027383">
    <property type="entry name" value="Znf_put"/>
</dbReference>
<proteinExistence type="predicted"/>
<keyword evidence="3" id="KW-1185">Reference proteome</keyword>
<gene>
    <name evidence="2" type="ORF">ATL40_1913</name>
</gene>
<dbReference type="RefSeq" id="WP_098469321.1">
    <property type="nucleotide sequence ID" value="NZ_PDJD01000001.1"/>
</dbReference>
<evidence type="ECO:0000259" key="1">
    <source>
        <dbReference type="Pfam" id="PF13490"/>
    </source>
</evidence>
<dbReference type="NCBIfam" id="TIGR03988">
    <property type="entry name" value="antisig_RsrA"/>
    <property type="match status" value="1"/>
</dbReference>
<dbReference type="EMBL" id="PDJD01000001">
    <property type="protein sequence ID" value="PFG20315.1"/>
    <property type="molecule type" value="Genomic_DNA"/>
</dbReference>
<dbReference type="InterPro" id="IPR024020">
    <property type="entry name" value="Anit_sigma_mycothiol_RsrA"/>
</dbReference>
<comment type="caution">
    <text evidence="2">The sequence shown here is derived from an EMBL/GenBank/DDBJ whole genome shotgun (WGS) entry which is preliminary data.</text>
</comment>
<organism evidence="2 3">
    <name type="scientific">Serinibacter salmoneus</name>
    <dbReference type="NCBI Taxonomy" id="556530"/>
    <lineage>
        <taxon>Bacteria</taxon>
        <taxon>Bacillati</taxon>
        <taxon>Actinomycetota</taxon>
        <taxon>Actinomycetes</taxon>
        <taxon>Micrococcales</taxon>
        <taxon>Beutenbergiaceae</taxon>
        <taxon>Serinibacter</taxon>
    </lineage>
</organism>
<name>A0A2A9D232_9MICO</name>
<evidence type="ECO:0000313" key="2">
    <source>
        <dbReference type="EMBL" id="PFG20315.1"/>
    </source>
</evidence>
<feature type="domain" description="Putative zinc-finger" evidence="1">
    <location>
        <begin position="15"/>
        <end position="48"/>
    </location>
</feature>
<sequence length="88" mass="9572">MSACESASGGVNDDCRAALAQLEDLLDHALSEPDADLVRAHLESCEPCMEAADVEEHVRLLIRKACIERAPSTLRARIVTQVAMIRRG</sequence>
<dbReference type="OrthoDB" id="3267840at2"/>
<reference evidence="2 3" key="1">
    <citation type="submission" date="2017-10" db="EMBL/GenBank/DDBJ databases">
        <title>Sequencing the genomes of 1000 actinobacteria strains.</title>
        <authorList>
            <person name="Klenk H.-P."/>
        </authorList>
    </citation>
    <scope>NUCLEOTIDE SEQUENCE [LARGE SCALE GENOMIC DNA]</scope>
    <source>
        <strain evidence="2 3">DSM 21801</strain>
    </source>
</reference>